<keyword evidence="2" id="KW-0472">Membrane</keyword>
<keyword evidence="2" id="KW-0812">Transmembrane</keyword>
<evidence type="ECO:0000313" key="3">
    <source>
        <dbReference type="EMBL" id="KAK2624755.1"/>
    </source>
</evidence>
<evidence type="ECO:0000256" key="1">
    <source>
        <dbReference type="SAM" id="MobiDB-lite"/>
    </source>
</evidence>
<name>A0AAD9SY26_9HELO</name>
<evidence type="ECO:0000256" key="2">
    <source>
        <dbReference type="SAM" id="Phobius"/>
    </source>
</evidence>
<sequence>MRDIGSTLLACTASLSIVVRGDSLPAYPSPVPRGAVTYGFGSAASATSSLTVSITSSSLSFTSASPPHSSATAVIDVSSLITANSSGSSTSQAISTSETNSNLISMASSPATASGDDSAHRTKVIVFAVVFGFIGLIIAGASILFIYRLRRGQAPFSIRRASPIHDDEIASWRRNSQEQKLTIPPSTHQPATREVSAMHLNSPEWTWTASPSSIRPISAYITDAQVHAQAPNARVGLTDEAIPGAHPYITRPKSQSARLSKLSHGHSRSKSGRSSISAKSLWSLDWTGSDFKQPEPSNWYAVDEAAAISHSRSTEHGSSSPATSVYGETNSAGGLSPRPAPRSRPWENYVAKEDIGKAIS</sequence>
<accession>A0AAD9SY26</accession>
<feature type="region of interest" description="Disordered" evidence="1">
    <location>
        <begin position="244"/>
        <end position="274"/>
    </location>
</feature>
<evidence type="ECO:0000313" key="4">
    <source>
        <dbReference type="Proteomes" id="UP001285354"/>
    </source>
</evidence>
<feature type="region of interest" description="Disordered" evidence="1">
    <location>
        <begin position="309"/>
        <end position="360"/>
    </location>
</feature>
<dbReference type="Proteomes" id="UP001285354">
    <property type="component" value="Unassembled WGS sequence"/>
</dbReference>
<organism evidence="3 4">
    <name type="scientific">Diplocarpon rosae</name>
    <dbReference type="NCBI Taxonomy" id="946125"/>
    <lineage>
        <taxon>Eukaryota</taxon>
        <taxon>Fungi</taxon>
        <taxon>Dikarya</taxon>
        <taxon>Ascomycota</taxon>
        <taxon>Pezizomycotina</taxon>
        <taxon>Leotiomycetes</taxon>
        <taxon>Helotiales</taxon>
        <taxon>Drepanopezizaceae</taxon>
        <taxon>Diplocarpon</taxon>
    </lineage>
</organism>
<keyword evidence="4" id="KW-1185">Reference proteome</keyword>
<dbReference type="EMBL" id="JAUBYV010000009">
    <property type="protein sequence ID" value="KAK2624755.1"/>
    <property type="molecule type" value="Genomic_DNA"/>
</dbReference>
<proteinExistence type="predicted"/>
<feature type="compositionally biased region" description="Basic residues" evidence="1">
    <location>
        <begin position="261"/>
        <end position="271"/>
    </location>
</feature>
<keyword evidence="2" id="KW-1133">Transmembrane helix</keyword>
<dbReference type="AlphaFoldDB" id="A0AAD9SY26"/>
<reference evidence="3" key="1">
    <citation type="submission" date="2023-06" db="EMBL/GenBank/DDBJ databases">
        <title>Draft genome of Marssonina rosae.</title>
        <authorList>
            <person name="Cheng Q."/>
        </authorList>
    </citation>
    <scope>NUCLEOTIDE SEQUENCE</scope>
    <source>
        <strain evidence="3">R4</strain>
    </source>
</reference>
<feature type="compositionally biased region" description="Basic and acidic residues" evidence="1">
    <location>
        <begin position="350"/>
        <end position="360"/>
    </location>
</feature>
<gene>
    <name evidence="3" type="ORF">QTJ16_005948</name>
</gene>
<comment type="caution">
    <text evidence="3">The sequence shown here is derived from an EMBL/GenBank/DDBJ whole genome shotgun (WGS) entry which is preliminary data.</text>
</comment>
<protein>
    <submittedName>
        <fullName evidence="3">Uncharacterized protein</fullName>
    </submittedName>
</protein>
<feature type="transmembrane region" description="Helical" evidence="2">
    <location>
        <begin position="124"/>
        <end position="147"/>
    </location>
</feature>
<feature type="compositionally biased region" description="Polar residues" evidence="1">
    <location>
        <begin position="321"/>
        <end position="333"/>
    </location>
</feature>